<evidence type="ECO:0000256" key="3">
    <source>
        <dbReference type="ARBA" id="ARBA00022989"/>
    </source>
</evidence>
<dbReference type="InterPro" id="IPR003439">
    <property type="entry name" value="ABC_transporter-like_ATP-bd"/>
</dbReference>
<name>D3Q1A8_STANL</name>
<dbReference type="PROSITE" id="PS00211">
    <property type="entry name" value="ABC_TRANSPORTER_1"/>
    <property type="match status" value="1"/>
</dbReference>
<dbReference type="InterPro" id="IPR011527">
    <property type="entry name" value="ABC1_TM_dom"/>
</dbReference>
<dbReference type="PROSITE" id="PS50893">
    <property type="entry name" value="ABC_TRANSPORTER_2"/>
    <property type="match status" value="1"/>
</dbReference>
<dbReference type="SUPFAM" id="SSF90123">
    <property type="entry name" value="ABC transporter transmembrane region"/>
    <property type="match status" value="1"/>
</dbReference>
<dbReference type="KEGG" id="sna:Snas_6064"/>
<proteinExistence type="predicted"/>
<dbReference type="PANTHER" id="PTHR43394:SF1">
    <property type="entry name" value="ATP-BINDING CASSETTE SUB-FAMILY B MEMBER 10, MITOCHONDRIAL"/>
    <property type="match status" value="1"/>
</dbReference>
<dbReference type="PANTHER" id="PTHR43394">
    <property type="entry name" value="ATP-DEPENDENT PERMEASE MDL1, MITOCHONDRIAL"/>
    <property type="match status" value="1"/>
</dbReference>
<dbReference type="PROSITE" id="PS50929">
    <property type="entry name" value="ABC_TM1F"/>
    <property type="match status" value="1"/>
</dbReference>
<dbReference type="GO" id="GO:0015421">
    <property type="term" value="F:ABC-type oligopeptide transporter activity"/>
    <property type="evidence" value="ECO:0007669"/>
    <property type="project" value="TreeGrafter"/>
</dbReference>
<sequence length="575" mass="60673">MKPSLKLPVWFEAPAEPIRVAPIHVDASTTPRRLALRTIMAARRYTVPGALLTIGHQLGEALVPVIMGLAIDRALATGDVGQLLLWVALLGVNFAMLSYSYRFGSRVSYLGMQAIQHHLRTRVTDRLLAPRNGDKATLPGASLSIATSDVLRLSTLVAIGVYPVGMFAGVIFCAVVLLTISWPLGLAVLIGTPLLLFLLDKADGPLRRRTEKQQELAADAAGNAADLITGYRVIKGIGAETEAAQRYLRSSQEALDATLRAKTAQGFYTGSTNLVTGLFIAALAVAAGIFALNKQLSIGQLITVVGLTQFIMSPLQGLAGIVAAFWPPGLASAGRILPVLRDSTAEGSDEADELATTVAKPETGLEFAAVTAGALRDFSLRVEPEEFVGVAAEGETARVLTELLSLRREPESGELTFDGEPLATADPEAMRRRILAAPHSADLFDGTIRDNVALAGADRVEAALDASGCREFIDVLPDGLDTVVGEGGTRLSGGQRQRVALARALARPVPLLVLHDPTTAVDSVTEAGIAERLAKVRDGLATLVITSSPALLAACDRVVRLDEAADASPHPQENP</sequence>
<dbReference type="STRING" id="446470.Snas_6064"/>
<evidence type="ECO:0000256" key="1">
    <source>
        <dbReference type="ARBA" id="ARBA00004651"/>
    </source>
</evidence>
<dbReference type="InterPro" id="IPR039421">
    <property type="entry name" value="Type_1_exporter"/>
</dbReference>
<keyword evidence="9" id="KW-1185">Reference proteome</keyword>
<keyword evidence="2 5" id="KW-0812">Transmembrane</keyword>
<feature type="transmembrane region" description="Helical" evidence="5">
    <location>
        <begin position="272"/>
        <end position="292"/>
    </location>
</feature>
<dbReference type="SUPFAM" id="SSF52540">
    <property type="entry name" value="P-loop containing nucleoside triphosphate hydrolases"/>
    <property type="match status" value="1"/>
</dbReference>
<dbReference type="GO" id="GO:0016887">
    <property type="term" value="F:ATP hydrolysis activity"/>
    <property type="evidence" value="ECO:0007669"/>
    <property type="project" value="InterPro"/>
</dbReference>
<feature type="transmembrane region" description="Helical" evidence="5">
    <location>
        <begin position="50"/>
        <end position="71"/>
    </location>
</feature>
<dbReference type="InterPro" id="IPR027417">
    <property type="entry name" value="P-loop_NTPase"/>
</dbReference>
<dbReference type="eggNOG" id="COG1132">
    <property type="taxonomic scope" value="Bacteria"/>
</dbReference>
<feature type="domain" description="ABC transmembrane type-1" evidence="7">
    <location>
        <begin position="49"/>
        <end position="325"/>
    </location>
</feature>
<dbReference type="Pfam" id="PF00664">
    <property type="entry name" value="ABC_membrane"/>
    <property type="match status" value="1"/>
</dbReference>
<dbReference type="OrthoDB" id="4966664at2"/>
<dbReference type="HOGENOM" id="CLU_000604_84_3_11"/>
<comment type="subcellular location">
    <subcellularLocation>
        <location evidence="1">Cell membrane</location>
        <topology evidence="1">Multi-pass membrane protein</topology>
    </subcellularLocation>
</comment>
<keyword evidence="4 5" id="KW-0472">Membrane</keyword>
<dbReference type="Gene3D" id="3.40.50.300">
    <property type="entry name" value="P-loop containing nucleotide triphosphate hydrolases"/>
    <property type="match status" value="1"/>
</dbReference>
<gene>
    <name evidence="8" type="ordered locus">Snas_6064</name>
</gene>
<evidence type="ECO:0000259" key="6">
    <source>
        <dbReference type="PROSITE" id="PS50893"/>
    </source>
</evidence>
<evidence type="ECO:0000313" key="8">
    <source>
        <dbReference type="EMBL" id="ADD45688.1"/>
    </source>
</evidence>
<protein>
    <submittedName>
        <fullName evidence="8">ABC transporter related protein</fullName>
    </submittedName>
</protein>
<dbReference type="InterPro" id="IPR017871">
    <property type="entry name" value="ABC_transporter-like_CS"/>
</dbReference>
<evidence type="ECO:0000256" key="2">
    <source>
        <dbReference type="ARBA" id="ARBA00022692"/>
    </source>
</evidence>
<reference evidence="8 9" key="1">
    <citation type="journal article" date="2009" name="Stand. Genomic Sci.">
        <title>Complete genome sequence of Stackebrandtia nassauensis type strain (LLR-40K-21).</title>
        <authorList>
            <person name="Munk C."/>
            <person name="Lapidus A."/>
            <person name="Copeland A."/>
            <person name="Jando M."/>
            <person name="Mayilraj S."/>
            <person name="Glavina Del Rio T."/>
            <person name="Nolan M."/>
            <person name="Chen F."/>
            <person name="Lucas S."/>
            <person name="Tice H."/>
            <person name="Cheng J.F."/>
            <person name="Han C."/>
            <person name="Detter J.C."/>
            <person name="Bruce D."/>
            <person name="Goodwin L."/>
            <person name="Chain P."/>
            <person name="Pitluck S."/>
            <person name="Goker M."/>
            <person name="Ovchinikova G."/>
            <person name="Pati A."/>
            <person name="Ivanova N."/>
            <person name="Mavromatis K."/>
            <person name="Chen A."/>
            <person name="Palaniappan K."/>
            <person name="Land M."/>
            <person name="Hauser L."/>
            <person name="Chang Y.J."/>
            <person name="Jeffries C.D."/>
            <person name="Bristow J."/>
            <person name="Eisen J.A."/>
            <person name="Markowitz V."/>
            <person name="Hugenholtz P."/>
            <person name="Kyrpides N.C."/>
            <person name="Klenk H.P."/>
        </authorList>
    </citation>
    <scope>NUCLEOTIDE SEQUENCE [LARGE SCALE GENOMIC DNA]</scope>
    <source>
        <strain evidence="9">DSM 44728 / CIP 108903 / NRRL B-16338 / NBRC 102104 / LLR-40K-21</strain>
    </source>
</reference>
<dbReference type="GO" id="GO:0005886">
    <property type="term" value="C:plasma membrane"/>
    <property type="evidence" value="ECO:0007669"/>
    <property type="project" value="UniProtKB-SubCell"/>
</dbReference>
<dbReference type="Proteomes" id="UP000000844">
    <property type="component" value="Chromosome"/>
</dbReference>
<dbReference type="Gene3D" id="1.20.1560.10">
    <property type="entry name" value="ABC transporter type 1, transmembrane domain"/>
    <property type="match status" value="1"/>
</dbReference>
<feature type="transmembrane region" description="Helical" evidence="5">
    <location>
        <begin position="153"/>
        <end position="177"/>
    </location>
</feature>
<dbReference type="RefSeq" id="WP_013021259.1">
    <property type="nucleotide sequence ID" value="NC_013947.1"/>
</dbReference>
<evidence type="ECO:0000259" key="7">
    <source>
        <dbReference type="PROSITE" id="PS50929"/>
    </source>
</evidence>
<dbReference type="AlphaFoldDB" id="D3Q1A8"/>
<dbReference type="Pfam" id="PF00005">
    <property type="entry name" value="ABC_tran"/>
    <property type="match status" value="1"/>
</dbReference>
<evidence type="ECO:0000256" key="5">
    <source>
        <dbReference type="SAM" id="Phobius"/>
    </source>
</evidence>
<dbReference type="GO" id="GO:0005524">
    <property type="term" value="F:ATP binding"/>
    <property type="evidence" value="ECO:0007669"/>
    <property type="project" value="InterPro"/>
</dbReference>
<keyword evidence="3 5" id="KW-1133">Transmembrane helix</keyword>
<dbReference type="EMBL" id="CP001778">
    <property type="protein sequence ID" value="ADD45688.1"/>
    <property type="molecule type" value="Genomic_DNA"/>
</dbReference>
<dbReference type="CDD" id="cd07346">
    <property type="entry name" value="ABC_6TM_exporters"/>
    <property type="match status" value="1"/>
</dbReference>
<evidence type="ECO:0000256" key="4">
    <source>
        <dbReference type="ARBA" id="ARBA00023136"/>
    </source>
</evidence>
<organism evidence="8 9">
    <name type="scientific">Stackebrandtia nassauensis (strain DSM 44728 / CIP 108903 / NRRL B-16338 / NBRC 102104 / LLR-40K-21)</name>
    <dbReference type="NCBI Taxonomy" id="446470"/>
    <lineage>
        <taxon>Bacteria</taxon>
        <taxon>Bacillati</taxon>
        <taxon>Actinomycetota</taxon>
        <taxon>Actinomycetes</taxon>
        <taxon>Glycomycetales</taxon>
        <taxon>Glycomycetaceae</taxon>
        <taxon>Stackebrandtia</taxon>
    </lineage>
</organism>
<evidence type="ECO:0000313" key="9">
    <source>
        <dbReference type="Proteomes" id="UP000000844"/>
    </source>
</evidence>
<dbReference type="InterPro" id="IPR036640">
    <property type="entry name" value="ABC1_TM_sf"/>
</dbReference>
<accession>D3Q1A8</accession>
<feature type="transmembrane region" description="Helical" evidence="5">
    <location>
        <begin position="183"/>
        <end position="199"/>
    </location>
</feature>
<feature type="transmembrane region" description="Helical" evidence="5">
    <location>
        <begin position="83"/>
        <end position="101"/>
    </location>
</feature>
<feature type="domain" description="ABC transporter" evidence="6">
    <location>
        <begin position="360"/>
        <end position="575"/>
    </location>
</feature>